<dbReference type="Gene3D" id="3.40.50.720">
    <property type="entry name" value="NAD(P)-binding Rossmann-like Domain"/>
    <property type="match status" value="1"/>
</dbReference>
<proteinExistence type="predicted"/>
<accession>A0AAD5VBR0</accession>
<dbReference type="Gene3D" id="3.90.25.10">
    <property type="entry name" value="UDP-galactose 4-epimerase, domain 1"/>
    <property type="match status" value="1"/>
</dbReference>
<name>A0AAD5VBR0_9APHY</name>
<evidence type="ECO:0000259" key="1">
    <source>
        <dbReference type="Pfam" id="PF05368"/>
    </source>
</evidence>
<protein>
    <recommendedName>
        <fullName evidence="1">NmrA-like domain-containing protein</fullName>
    </recommendedName>
</protein>
<evidence type="ECO:0000313" key="3">
    <source>
        <dbReference type="Proteomes" id="UP001212997"/>
    </source>
</evidence>
<reference evidence="2" key="1">
    <citation type="submission" date="2022-07" db="EMBL/GenBank/DDBJ databases">
        <title>Genome Sequence of Physisporinus lineatus.</title>
        <authorList>
            <person name="Buettner E."/>
        </authorList>
    </citation>
    <scope>NUCLEOTIDE SEQUENCE</scope>
    <source>
        <strain evidence="2">VT162</strain>
    </source>
</reference>
<dbReference type="Proteomes" id="UP001212997">
    <property type="component" value="Unassembled WGS sequence"/>
</dbReference>
<dbReference type="Pfam" id="PF05368">
    <property type="entry name" value="NmrA"/>
    <property type="match status" value="1"/>
</dbReference>
<dbReference type="AlphaFoldDB" id="A0AAD5VBR0"/>
<dbReference type="PANTHER" id="PTHR47129">
    <property type="entry name" value="QUINONE OXIDOREDUCTASE 2"/>
    <property type="match status" value="1"/>
</dbReference>
<organism evidence="2 3">
    <name type="scientific">Meripilus lineatus</name>
    <dbReference type="NCBI Taxonomy" id="2056292"/>
    <lineage>
        <taxon>Eukaryota</taxon>
        <taxon>Fungi</taxon>
        <taxon>Dikarya</taxon>
        <taxon>Basidiomycota</taxon>
        <taxon>Agaricomycotina</taxon>
        <taxon>Agaricomycetes</taxon>
        <taxon>Polyporales</taxon>
        <taxon>Meripilaceae</taxon>
        <taxon>Meripilus</taxon>
    </lineage>
</organism>
<keyword evidence="3" id="KW-1185">Reference proteome</keyword>
<gene>
    <name evidence="2" type="ORF">NLI96_g2055</name>
</gene>
<dbReference type="InterPro" id="IPR052718">
    <property type="entry name" value="NmrA-type_oxidoreductase"/>
</dbReference>
<evidence type="ECO:0000313" key="2">
    <source>
        <dbReference type="EMBL" id="KAJ3489552.1"/>
    </source>
</evidence>
<comment type="caution">
    <text evidence="2">The sequence shown here is derived from an EMBL/GenBank/DDBJ whole genome shotgun (WGS) entry which is preliminary data.</text>
</comment>
<feature type="domain" description="NmrA-like" evidence="1">
    <location>
        <begin position="4"/>
        <end position="221"/>
    </location>
</feature>
<dbReference type="SUPFAM" id="SSF51735">
    <property type="entry name" value="NAD(P)-binding Rossmann-fold domains"/>
    <property type="match status" value="1"/>
</dbReference>
<dbReference type="InterPro" id="IPR036291">
    <property type="entry name" value="NAD(P)-bd_dom_sf"/>
</dbReference>
<dbReference type="InterPro" id="IPR008030">
    <property type="entry name" value="NmrA-like"/>
</dbReference>
<dbReference type="EMBL" id="JANAWD010000043">
    <property type="protein sequence ID" value="KAJ3489552.1"/>
    <property type="molecule type" value="Genomic_DNA"/>
</dbReference>
<dbReference type="PANTHER" id="PTHR47129:SF1">
    <property type="entry name" value="NMRA-LIKE DOMAIN-CONTAINING PROTEIN"/>
    <property type="match status" value="1"/>
</dbReference>
<sequence>MKYVVTGATGGLGSRVFKHLLDIVSPSDIIVSLYNPSGATSAVKSSGVEIRKGDFTKPETLDSAFAGADKLLIVSYPSIAYEIRVQSHKAAIEAAKRCGIKHVYYTSLAFAGDSAAAVMKAHLETEAYLKGSGMTYTIIREGIYNESWPLYFGFFDVSQKKKEVVIPISDGKIAWVCRDDLGEGTAKIMTSESGYENTTLLLSGTDPISLHELGNKINKRLPEHRQVNLKVVSENDYCAHNFTNHEDWFLHAWATTYNALARKELETVDPLLRNLLGRELKSIDDTLDEMLGNLVIESSSTEVLGQYAK</sequence>